<feature type="domain" description="Retroviral polymerase SH3-like" evidence="2">
    <location>
        <begin position="33"/>
        <end position="85"/>
    </location>
</feature>
<protein>
    <submittedName>
        <fullName evidence="3">Retrovirus-related Pol polyprotein from transposon TNT 1-94</fullName>
    </submittedName>
</protein>
<sequence>MEQRNRTLVETARTMLMFSHTPLFLWAENDLEDTGKLGAKGGIGFFIGYSATSCAYRVYKRRTKKIIKTIHVTFDELSTMAFEQQSLKPGLQSMTFRQISSGLDLTCAPSTITTPEPTEHELDLLFEAMYDDYIDGQPSAATRIALAAQAPQVLQTPTTSTTIVDTAQTPTNSSSQSTNIPNTYRMLTSSKNNNNMFSNKINKLHSNPKQLLIMFQMLCSTGIRLVLVLDPHNIKPLTLKWLFKNKHDEENTVIRNKTFLVVRGYRQAEEIDFEESFAPVARKEAIKICLAYAAHKLFNVFQMDVKTDFLHGTLKEDMYVCQPKDFIDANLPSHVYKLKKALYGLKQAPTEWYDELSKFLLQNHFFKGTIDLMLLIRRFDDDILVVHVYVDDIIFGSTNPRYTKLFADLMKSRFEMSMMGK</sequence>
<organism evidence="3">
    <name type="scientific">Tanacetum cinerariifolium</name>
    <name type="common">Dalmatian daisy</name>
    <name type="synonym">Chrysanthemum cinerariifolium</name>
    <dbReference type="NCBI Taxonomy" id="118510"/>
    <lineage>
        <taxon>Eukaryota</taxon>
        <taxon>Viridiplantae</taxon>
        <taxon>Streptophyta</taxon>
        <taxon>Embryophyta</taxon>
        <taxon>Tracheophyta</taxon>
        <taxon>Spermatophyta</taxon>
        <taxon>Magnoliopsida</taxon>
        <taxon>eudicotyledons</taxon>
        <taxon>Gunneridae</taxon>
        <taxon>Pentapetalae</taxon>
        <taxon>asterids</taxon>
        <taxon>campanulids</taxon>
        <taxon>Asterales</taxon>
        <taxon>Asteraceae</taxon>
        <taxon>Asteroideae</taxon>
        <taxon>Anthemideae</taxon>
        <taxon>Anthemidinae</taxon>
        <taxon>Tanacetum</taxon>
    </lineage>
</organism>
<accession>A0A6L2L551</accession>
<feature type="domain" description="Reverse transcriptase Ty1/copia-type" evidence="1">
    <location>
        <begin position="227"/>
        <end position="420"/>
    </location>
</feature>
<dbReference type="Pfam" id="PF07727">
    <property type="entry name" value="RVT_2"/>
    <property type="match status" value="1"/>
</dbReference>
<dbReference type="InterPro" id="IPR013103">
    <property type="entry name" value="RVT_2"/>
</dbReference>
<dbReference type="EMBL" id="BKCJ010003469">
    <property type="protein sequence ID" value="GEU55274.1"/>
    <property type="molecule type" value="Genomic_DNA"/>
</dbReference>
<proteinExistence type="predicted"/>
<name>A0A6L2L551_TANCI</name>
<evidence type="ECO:0000259" key="2">
    <source>
        <dbReference type="Pfam" id="PF25597"/>
    </source>
</evidence>
<gene>
    <name evidence="3" type="ORF">Tci_027252</name>
</gene>
<comment type="caution">
    <text evidence="3">The sequence shown here is derived from an EMBL/GenBank/DDBJ whole genome shotgun (WGS) entry which is preliminary data.</text>
</comment>
<dbReference type="InterPro" id="IPR043502">
    <property type="entry name" value="DNA/RNA_pol_sf"/>
</dbReference>
<reference evidence="3" key="1">
    <citation type="journal article" date="2019" name="Sci. Rep.">
        <title>Draft genome of Tanacetum cinerariifolium, the natural source of mosquito coil.</title>
        <authorList>
            <person name="Yamashiro T."/>
            <person name="Shiraishi A."/>
            <person name="Satake H."/>
            <person name="Nakayama K."/>
        </authorList>
    </citation>
    <scope>NUCLEOTIDE SEQUENCE</scope>
</reference>
<dbReference type="SUPFAM" id="SSF56672">
    <property type="entry name" value="DNA/RNA polymerases"/>
    <property type="match status" value="1"/>
</dbReference>
<dbReference type="AlphaFoldDB" id="A0A6L2L551"/>
<dbReference type="InterPro" id="IPR057670">
    <property type="entry name" value="SH3_retrovirus"/>
</dbReference>
<evidence type="ECO:0000259" key="1">
    <source>
        <dbReference type="Pfam" id="PF07727"/>
    </source>
</evidence>
<dbReference type="Pfam" id="PF25597">
    <property type="entry name" value="SH3_retrovirus"/>
    <property type="match status" value="1"/>
</dbReference>
<evidence type="ECO:0000313" key="3">
    <source>
        <dbReference type="EMBL" id="GEU55274.1"/>
    </source>
</evidence>